<sequence length="234" mass="27062">MARKTKEQAQETRLQILEAAVVEFSARGVSATSLTDIANAAGVTRGAIYWHFKNKVDLFNEVWDLTESKVSDLEIEYQTKYPDNPLRILREILIYILVATVDDPRRKALMEIIFHKCEFVGEMRSLRDIRRILYLENFERIENVLRNCIECQQLPAELNTRRTAIMMRSYITGIMESWLFMPESFDLKAEASLMVDSFIDMIKYSEYLLKGAVSMPFEAPACAVAMTPLNKRKT</sequence>
<evidence type="ECO:0000259" key="6">
    <source>
        <dbReference type="PROSITE" id="PS50977"/>
    </source>
</evidence>
<dbReference type="InterPro" id="IPR036271">
    <property type="entry name" value="Tet_transcr_reg_TetR-rel_C_sf"/>
</dbReference>
<reference evidence="7 8" key="1">
    <citation type="submission" date="2017-08" db="EMBL/GenBank/DDBJ databases">
        <title>Draft Genome Sequence of Hafnia alvei CITHA-6 Isolated from Raw Bovine Milk.</title>
        <authorList>
            <person name="Culligan E.P."/>
            <person name="Mcsweeney A."/>
            <person name="O'Doherty C."/>
            <person name="Gleeson E."/>
            <person name="O'Riordan D."/>
            <person name="Sleator R.D."/>
        </authorList>
    </citation>
    <scope>NUCLEOTIDE SEQUENCE [LARGE SCALE GENOMIC DNA]</scope>
    <source>
        <strain evidence="7 8">CITHA-6</strain>
    </source>
</reference>
<dbReference type="Pfam" id="PF00440">
    <property type="entry name" value="TetR_N"/>
    <property type="match status" value="1"/>
</dbReference>
<dbReference type="AlphaFoldDB" id="A0A2A2M8L3"/>
<dbReference type="PANTHER" id="PTHR43479">
    <property type="entry name" value="ACREF/ENVCD OPERON REPRESSOR-RELATED"/>
    <property type="match status" value="1"/>
</dbReference>
<dbReference type="PROSITE" id="PS50977">
    <property type="entry name" value="HTH_TETR_2"/>
    <property type="match status" value="1"/>
</dbReference>
<dbReference type="InterPro" id="IPR009057">
    <property type="entry name" value="Homeodomain-like_sf"/>
</dbReference>
<keyword evidence="3 5" id="KW-0238">DNA-binding</keyword>
<dbReference type="GO" id="GO:0009410">
    <property type="term" value="P:response to xenobiotic stimulus"/>
    <property type="evidence" value="ECO:0007669"/>
    <property type="project" value="UniProtKB-ARBA"/>
</dbReference>
<dbReference type="SUPFAM" id="SSF46689">
    <property type="entry name" value="Homeodomain-like"/>
    <property type="match status" value="1"/>
</dbReference>
<dbReference type="PANTHER" id="PTHR43479:SF11">
    <property type="entry name" value="ACREF_ENVCD OPERON REPRESSOR-RELATED"/>
    <property type="match status" value="1"/>
</dbReference>
<evidence type="ECO:0000313" key="7">
    <source>
        <dbReference type="EMBL" id="PAV94486.1"/>
    </source>
</evidence>
<dbReference type="PRINTS" id="PR00455">
    <property type="entry name" value="HTHTETR"/>
</dbReference>
<dbReference type="GO" id="GO:0045892">
    <property type="term" value="P:negative regulation of DNA-templated transcription"/>
    <property type="evidence" value="ECO:0007669"/>
    <property type="project" value="UniProtKB-ARBA"/>
</dbReference>
<dbReference type="NCBIfam" id="NF007949">
    <property type="entry name" value="PRK10668.1"/>
    <property type="match status" value="1"/>
</dbReference>
<evidence type="ECO:0000256" key="3">
    <source>
        <dbReference type="ARBA" id="ARBA00023125"/>
    </source>
</evidence>
<dbReference type="InterPro" id="IPR001647">
    <property type="entry name" value="HTH_TetR"/>
</dbReference>
<organism evidence="7 8">
    <name type="scientific">Hafnia paralvei</name>
    <dbReference type="NCBI Taxonomy" id="546367"/>
    <lineage>
        <taxon>Bacteria</taxon>
        <taxon>Pseudomonadati</taxon>
        <taxon>Pseudomonadota</taxon>
        <taxon>Gammaproteobacteria</taxon>
        <taxon>Enterobacterales</taxon>
        <taxon>Hafniaceae</taxon>
        <taxon>Hafnia</taxon>
    </lineage>
</organism>
<keyword evidence="2" id="KW-0805">Transcription regulation</keyword>
<comment type="caution">
    <text evidence="7">The sequence shown here is derived from an EMBL/GenBank/DDBJ whole genome shotgun (WGS) entry which is preliminary data.</text>
</comment>
<dbReference type="KEGG" id="hpar:AL518_10195"/>
<keyword evidence="1" id="KW-0678">Repressor</keyword>
<accession>A0A2A2M8L3</accession>
<protein>
    <submittedName>
        <fullName evidence="7">DNA-binding transcriptional repressor AcrR</fullName>
    </submittedName>
</protein>
<dbReference type="RefSeq" id="WP_008814249.1">
    <property type="nucleotide sequence ID" value="NZ_CALECD010000036.1"/>
</dbReference>
<feature type="DNA-binding region" description="H-T-H motif" evidence="5">
    <location>
        <begin position="33"/>
        <end position="52"/>
    </location>
</feature>
<proteinExistence type="predicted"/>
<evidence type="ECO:0000313" key="8">
    <source>
        <dbReference type="Proteomes" id="UP000218796"/>
    </source>
</evidence>
<evidence type="ECO:0000256" key="1">
    <source>
        <dbReference type="ARBA" id="ARBA00022491"/>
    </source>
</evidence>
<dbReference type="InterPro" id="IPR023772">
    <property type="entry name" value="DNA-bd_HTH_TetR-type_CS"/>
</dbReference>
<dbReference type="InterPro" id="IPR050624">
    <property type="entry name" value="HTH-type_Tx_Regulator"/>
</dbReference>
<dbReference type="PROSITE" id="PS01081">
    <property type="entry name" value="HTH_TETR_1"/>
    <property type="match status" value="1"/>
</dbReference>
<dbReference type="OrthoDB" id="5816932at2"/>
<dbReference type="GO" id="GO:0003677">
    <property type="term" value="F:DNA binding"/>
    <property type="evidence" value="ECO:0007669"/>
    <property type="project" value="UniProtKB-UniRule"/>
</dbReference>
<dbReference type="FunFam" id="1.10.357.10:FF:000003">
    <property type="entry name" value="HTH-type transcriptional regulator AcrR"/>
    <property type="match status" value="1"/>
</dbReference>
<dbReference type="EMBL" id="NQMS01000013">
    <property type="protein sequence ID" value="PAV94486.1"/>
    <property type="molecule type" value="Genomic_DNA"/>
</dbReference>
<dbReference type="Gene3D" id="1.10.357.10">
    <property type="entry name" value="Tetracycline Repressor, domain 2"/>
    <property type="match status" value="1"/>
</dbReference>
<dbReference type="Proteomes" id="UP000218796">
    <property type="component" value="Unassembled WGS sequence"/>
</dbReference>
<dbReference type="InterPro" id="IPR013572">
    <property type="entry name" value="Tscrpt_reg_MAATS_C"/>
</dbReference>
<gene>
    <name evidence="7" type="ORF">CJD50_20755</name>
</gene>
<dbReference type="Pfam" id="PF08361">
    <property type="entry name" value="TetR_C_2"/>
    <property type="match status" value="1"/>
</dbReference>
<evidence type="ECO:0000256" key="2">
    <source>
        <dbReference type="ARBA" id="ARBA00023015"/>
    </source>
</evidence>
<name>A0A2A2M8L3_9GAMM</name>
<feature type="domain" description="HTH tetR-type" evidence="6">
    <location>
        <begin position="10"/>
        <end position="70"/>
    </location>
</feature>
<evidence type="ECO:0000256" key="4">
    <source>
        <dbReference type="ARBA" id="ARBA00023163"/>
    </source>
</evidence>
<dbReference type="GO" id="GO:0003700">
    <property type="term" value="F:DNA-binding transcription factor activity"/>
    <property type="evidence" value="ECO:0007669"/>
    <property type="project" value="UniProtKB-ARBA"/>
</dbReference>
<keyword evidence="8" id="KW-1185">Reference proteome</keyword>
<dbReference type="SUPFAM" id="SSF48498">
    <property type="entry name" value="Tetracyclin repressor-like, C-terminal domain"/>
    <property type="match status" value="1"/>
</dbReference>
<dbReference type="GeneID" id="69639622"/>
<keyword evidence="4" id="KW-0804">Transcription</keyword>
<evidence type="ECO:0000256" key="5">
    <source>
        <dbReference type="PROSITE-ProRule" id="PRU00335"/>
    </source>
</evidence>